<dbReference type="InterPro" id="IPR002347">
    <property type="entry name" value="SDR_fam"/>
</dbReference>
<dbReference type="Gene3D" id="3.40.50.720">
    <property type="entry name" value="NAD(P)-binding Rossmann-like Domain"/>
    <property type="match status" value="1"/>
</dbReference>
<evidence type="ECO:0000256" key="11">
    <source>
        <dbReference type="ARBA" id="ARBA00049376"/>
    </source>
</evidence>
<comment type="similarity">
    <text evidence="6">Belongs to the short-chain dehydrogenases/reductases (SDR) family. FolM subfamily.</text>
</comment>
<dbReference type="OrthoDB" id="9793499at2"/>
<keyword evidence="4 12" id="KW-0560">Oxidoreductase</keyword>
<name>A0A2S2E051_9ALTE</name>
<dbReference type="EC" id="1.5.1.3" evidence="1"/>
<dbReference type="Pfam" id="PF13561">
    <property type="entry name" value="adh_short_C2"/>
    <property type="match status" value="1"/>
</dbReference>
<dbReference type="NCBIfam" id="NF005066">
    <property type="entry name" value="PRK06483.1"/>
    <property type="match status" value="1"/>
</dbReference>
<dbReference type="KEGG" id="salh:HMF8227_00510"/>
<dbReference type="EMBL" id="CP029347">
    <property type="protein sequence ID" value="AWL11006.1"/>
    <property type="molecule type" value="Genomic_DNA"/>
</dbReference>
<evidence type="ECO:0000256" key="8">
    <source>
        <dbReference type="ARBA" id="ARBA00039631"/>
    </source>
</evidence>
<keyword evidence="3" id="KW-0521">NADP</keyword>
<evidence type="ECO:0000256" key="4">
    <source>
        <dbReference type="ARBA" id="ARBA00023002"/>
    </source>
</evidence>
<evidence type="ECO:0000256" key="10">
    <source>
        <dbReference type="ARBA" id="ARBA00048873"/>
    </source>
</evidence>
<comment type="function">
    <text evidence="5">Catalyzes the reduction of dihydromonapterin to tetrahydromonapterin. Also has lower activity with dihydrofolate.</text>
</comment>
<dbReference type="InterPro" id="IPR036291">
    <property type="entry name" value="NAD(P)-bd_dom_sf"/>
</dbReference>
<reference evidence="12 13" key="1">
    <citation type="submission" date="2018-05" db="EMBL/GenBank/DDBJ databases">
        <title>Salinimonas sp. HMF8227 Genome sequencing and assembly.</title>
        <authorList>
            <person name="Kang H."/>
            <person name="Kang J."/>
            <person name="Cha I."/>
            <person name="Kim H."/>
            <person name="Joh K."/>
        </authorList>
    </citation>
    <scope>NUCLEOTIDE SEQUENCE [LARGE SCALE GENOMIC DNA]</scope>
    <source>
        <strain evidence="12 13">HMF8227</strain>
    </source>
</reference>
<dbReference type="RefSeq" id="WP_109338681.1">
    <property type="nucleotide sequence ID" value="NZ_CP029347.1"/>
</dbReference>
<gene>
    <name evidence="12" type="primary">folM</name>
    <name evidence="12" type="ORF">HMF8227_00510</name>
</gene>
<dbReference type="SUPFAM" id="SSF51735">
    <property type="entry name" value="NAD(P)-binding Rossmann-fold domains"/>
    <property type="match status" value="1"/>
</dbReference>
<dbReference type="AlphaFoldDB" id="A0A2S2E051"/>
<sequence length="234" mass="25545">MTAPIVITGAAQRVGLYCARALNQQGQSVVISYRRHRPLIEELEAEGIHCIQADFSSESGVNAFADTLKANYGSLRALVHNASDWHADSDDNPGQVFEAMMAVHAKAPFLLNRALAPLLNGDKADIIHMTDFVTQIGSTKNMAYAASKAALENLTYSFARKLAPSIKVNAIAPALIIFNEDDSPAYRQKTLKKSLMEIEPGEKEIFNSLCFLLDSDYITGRSIPVDGGRHLNLP</sequence>
<evidence type="ECO:0000256" key="7">
    <source>
        <dbReference type="ARBA" id="ARBA00039145"/>
    </source>
</evidence>
<accession>A0A2S2E051</accession>
<dbReference type="PANTHER" id="PTHR43639">
    <property type="entry name" value="OXIDOREDUCTASE, SHORT-CHAIN DEHYDROGENASE/REDUCTASE FAMILY (AFU_ORTHOLOGUE AFUA_5G02870)"/>
    <property type="match status" value="1"/>
</dbReference>
<evidence type="ECO:0000256" key="9">
    <source>
        <dbReference type="ARBA" id="ARBA00042299"/>
    </source>
</evidence>
<dbReference type="PANTHER" id="PTHR43639:SF6">
    <property type="entry name" value="DIHYDROMONAPTERIN REDUCTASE"/>
    <property type="match status" value="1"/>
</dbReference>
<evidence type="ECO:0000256" key="3">
    <source>
        <dbReference type="ARBA" id="ARBA00022857"/>
    </source>
</evidence>
<evidence type="ECO:0000256" key="2">
    <source>
        <dbReference type="ARBA" id="ARBA00022563"/>
    </source>
</evidence>
<evidence type="ECO:0000313" key="12">
    <source>
        <dbReference type="EMBL" id="AWL11006.1"/>
    </source>
</evidence>
<dbReference type="EC" id="1.5.1.50" evidence="7"/>
<evidence type="ECO:0000256" key="5">
    <source>
        <dbReference type="ARBA" id="ARBA00037508"/>
    </source>
</evidence>
<keyword evidence="13" id="KW-1185">Reference proteome</keyword>
<organism evidence="12 13">
    <name type="scientific">Saliniradius amylolyticus</name>
    <dbReference type="NCBI Taxonomy" id="2183582"/>
    <lineage>
        <taxon>Bacteria</taxon>
        <taxon>Pseudomonadati</taxon>
        <taxon>Pseudomonadota</taxon>
        <taxon>Gammaproteobacteria</taxon>
        <taxon>Alteromonadales</taxon>
        <taxon>Alteromonadaceae</taxon>
        <taxon>Saliniradius</taxon>
    </lineage>
</organism>
<dbReference type="PRINTS" id="PR00081">
    <property type="entry name" value="GDHRDH"/>
</dbReference>
<dbReference type="GO" id="GO:0006730">
    <property type="term" value="P:one-carbon metabolic process"/>
    <property type="evidence" value="ECO:0007669"/>
    <property type="project" value="UniProtKB-KW"/>
</dbReference>
<evidence type="ECO:0000256" key="1">
    <source>
        <dbReference type="ARBA" id="ARBA00012856"/>
    </source>
</evidence>
<proteinExistence type="inferred from homology"/>
<keyword evidence="2" id="KW-0554">One-carbon metabolism</keyword>
<dbReference type="InterPro" id="IPR020904">
    <property type="entry name" value="Sc_DH/Rdtase_CS"/>
</dbReference>
<comment type="catalytic activity">
    <reaction evidence="10">
        <text>(6S)-5,6,7,8-tetrahydrofolate + NADP(+) = 7,8-dihydrofolate + NADPH + H(+)</text>
        <dbReference type="Rhea" id="RHEA:15009"/>
        <dbReference type="ChEBI" id="CHEBI:15378"/>
        <dbReference type="ChEBI" id="CHEBI:57451"/>
        <dbReference type="ChEBI" id="CHEBI:57453"/>
        <dbReference type="ChEBI" id="CHEBI:57783"/>
        <dbReference type="ChEBI" id="CHEBI:58349"/>
        <dbReference type="EC" id="1.5.1.3"/>
    </reaction>
</comment>
<evidence type="ECO:0000256" key="6">
    <source>
        <dbReference type="ARBA" id="ARBA00038212"/>
    </source>
</evidence>
<dbReference type="PROSITE" id="PS00061">
    <property type="entry name" value="ADH_SHORT"/>
    <property type="match status" value="1"/>
</dbReference>
<dbReference type="Proteomes" id="UP000245728">
    <property type="component" value="Chromosome"/>
</dbReference>
<evidence type="ECO:0000313" key="13">
    <source>
        <dbReference type="Proteomes" id="UP000245728"/>
    </source>
</evidence>
<dbReference type="GO" id="GO:0004146">
    <property type="term" value="F:dihydrofolate reductase activity"/>
    <property type="evidence" value="ECO:0007669"/>
    <property type="project" value="UniProtKB-EC"/>
</dbReference>
<protein>
    <recommendedName>
        <fullName evidence="8">Dihydromonapterin reductase</fullName>
        <ecNumber evidence="1">1.5.1.3</ecNumber>
        <ecNumber evidence="7">1.5.1.50</ecNumber>
    </recommendedName>
    <alternativeName>
        <fullName evidence="9">Dihydrofolate reductase</fullName>
    </alternativeName>
</protein>
<comment type="catalytic activity">
    <reaction evidence="11">
        <text>7,8-dihydromonapterin + NADPH + H(+) = 5,6,7,8-tetrahydromonapterin + NADP(+)</text>
        <dbReference type="Rhea" id="RHEA:34847"/>
        <dbReference type="ChEBI" id="CHEBI:15378"/>
        <dbReference type="ChEBI" id="CHEBI:57783"/>
        <dbReference type="ChEBI" id="CHEBI:58349"/>
        <dbReference type="ChEBI" id="CHEBI:71175"/>
        <dbReference type="ChEBI" id="CHEBI:71177"/>
        <dbReference type="EC" id="1.5.1.50"/>
    </reaction>
</comment>